<dbReference type="GO" id="GO:0015562">
    <property type="term" value="F:efflux transmembrane transporter activity"/>
    <property type="evidence" value="ECO:0007669"/>
    <property type="project" value="TreeGrafter"/>
</dbReference>
<sequence length="374" mass="39857">MKPFKSVLISLGLLAVLLVVIVGIKAEQLGMMAESGANFVPPPESVSLYTAATQSWPQTYTAIGTVEADEGITISAQVAGKVKRIAFQSGAQVRAGEVLIEQESVNEKAQLNAAQARLKLAQANYQRLDELRNRKIASQSELDTAVQQVESAKGDVDDLRATLEKKQIRAPFDGRVGIRQVDLGTDLQVGAAIVTLQATNRVRVNFPIPQDWLIQMTAGLPVSVAVGDAQNSLVAGEITAIGAEINPVTRNAVVQSSLENPDNRLIPGMAVSSTVTLSEPLSVLAVPSTAIIYAPFGDTVFVADKDAKTGALVARQQFVRLGKTRGDYVEIVDGLKTGEQVVSAGAFKLFNKQALVESKLPTPEFKTEPKPTNS</sequence>
<evidence type="ECO:0000256" key="1">
    <source>
        <dbReference type="ARBA" id="ARBA00009477"/>
    </source>
</evidence>
<dbReference type="OrthoDB" id="9806939at2"/>
<dbReference type="Pfam" id="PF25917">
    <property type="entry name" value="BSH_RND"/>
    <property type="match status" value="1"/>
</dbReference>
<dbReference type="PANTHER" id="PTHR30469:SF11">
    <property type="entry name" value="BLL4320 PROTEIN"/>
    <property type="match status" value="1"/>
</dbReference>
<comment type="caution">
    <text evidence="7">The sequence shown here is derived from an EMBL/GenBank/DDBJ whole genome shotgun (WGS) entry which is preliminary data.</text>
</comment>
<dbReference type="GO" id="GO:1990281">
    <property type="term" value="C:efflux pump complex"/>
    <property type="evidence" value="ECO:0007669"/>
    <property type="project" value="TreeGrafter"/>
</dbReference>
<dbReference type="Pfam" id="PF25975">
    <property type="entry name" value="CzcB_C"/>
    <property type="match status" value="1"/>
</dbReference>
<dbReference type="RefSeq" id="WP_127698342.1">
    <property type="nucleotide sequence ID" value="NZ_SACS01000005.1"/>
</dbReference>
<feature type="domain" description="Multidrug resistance protein MdtA-like alpha-helical hairpin" evidence="3">
    <location>
        <begin position="106"/>
        <end position="168"/>
    </location>
</feature>
<dbReference type="Gene3D" id="2.40.50.100">
    <property type="match status" value="1"/>
</dbReference>
<dbReference type="PANTHER" id="PTHR30469">
    <property type="entry name" value="MULTIDRUG RESISTANCE PROTEIN MDTA"/>
    <property type="match status" value="1"/>
</dbReference>
<evidence type="ECO:0000259" key="5">
    <source>
        <dbReference type="Pfam" id="PF25954"/>
    </source>
</evidence>
<evidence type="ECO:0000259" key="4">
    <source>
        <dbReference type="Pfam" id="PF25917"/>
    </source>
</evidence>
<evidence type="ECO:0000256" key="2">
    <source>
        <dbReference type="SAM" id="Coils"/>
    </source>
</evidence>
<gene>
    <name evidence="7" type="ORF">EOE67_07145</name>
</gene>
<name>A0A437R0W9_9GAMM</name>
<evidence type="ECO:0000313" key="8">
    <source>
        <dbReference type="Proteomes" id="UP000283077"/>
    </source>
</evidence>
<dbReference type="NCBIfam" id="TIGR01730">
    <property type="entry name" value="RND_mfp"/>
    <property type="match status" value="1"/>
</dbReference>
<reference evidence="7 8" key="1">
    <citation type="submission" date="2019-01" db="EMBL/GenBank/DDBJ databases">
        <authorList>
            <person name="Chen W.-M."/>
        </authorList>
    </citation>
    <scope>NUCLEOTIDE SEQUENCE [LARGE SCALE GENOMIC DNA]</scope>
    <source>
        <strain evidence="7 8">KYPC3</strain>
    </source>
</reference>
<organism evidence="7 8">
    <name type="scientific">Rheinheimera riviphila</name>
    <dbReference type="NCBI Taxonomy" id="1834037"/>
    <lineage>
        <taxon>Bacteria</taxon>
        <taxon>Pseudomonadati</taxon>
        <taxon>Pseudomonadota</taxon>
        <taxon>Gammaproteobacteria</taxon>
        <taxon>Chromatiales</taxon>
        <taxon>Chromatiaceae</taxon>
        <taxon>Rheinheimera</taxon>
    </lineage>
</organism>
<dbReference type="InterPro" id="IPR058792">
    <property type="entry name" value="Beta-barrel_RND_2"/>
</dbReference>
<dbReference type="SUPFAM" id="SSF111369">
    <property type="entry name" value="HlyD-like secretion proteins"/>
    <property type="match status" value="1"/>
</dbReference>
<dbReference type="Gene3D" id="1.10.287.470">
    <property type="entry name" value="Helix hairpin bin"/>
    <property type="match status" value="1"/>
</dbReference>
<dbReference type="InterPro" id="IPR058624">
    <property type="entry name" value="MdtA-like_HH"/>
</dbReference>
<dbReference type="InterPro" id="IPR058649">
    <property type="entry name" value="CzcB_C"/>
</dbReference>
<dbReference type="Gene3D" id="2.40.30.170">
    <property type="match status" value="1"/>
</dbReference>
<evidence type="ECO:0000259" key="6">
    <source>
        <dbReference type="Pfam" id="PF25975"/>
    </source>
</evidence>
<keyword evidence="2" id="KW-0175">Coiled coil</keyword>
<dbReference type="InterPro" id="IPR058625">
    <property type="entry name" value="MdtA-like_BSH"/>
</dbReference>
<feature type="domain" description="CzcB-like C-terminal circularly permuted SH3-like" evidence="6">
    <location>
        <begin position="285"/>
        <end position="349"/>
    </location>
</feature>
<evidence type="ECO:0000259" key="3">
    <source>
        <dbReference type="Pfam" id="PF25876"/>
    </source>
</evidence>
<feature type="domain" description="CusB-like beta-barrel" evidence="5">
    <location>
        <begin position="204"/>
        <end position="275"/>
    </location>
</feature>
<proteinExistence type="inferred from homology"/>
<keyword evidence="8" id="KW-1185">Reference proteome</keyword>
<dbReference type="Pfam" id="PF25876">
    <property type="entry name" value="HH_MFP_RND"/>
    <property type="match status" value="1"/>
</dbReference>
<dbReference type="Gene3D" id="2.40.420.20">
    <property type="match status" value="1"/>
</dbReference>
<dbReference type="EMBL" id="SACS01000005">
    <property type="protein sequence ID" value="RVU40363.1"/>
    <property type="molecule type" value="Genomic_DNA"/>
</dbReference>
<dbReference type="Pfam" id="PF25954">
    <property type="entry name" value="Beta-barrel_RND_2"/>
    <property type="match status" value="1"/>
</dbReference>
<dbReference type="Proteomes" id="UP000283077">
    <property type="component" value="Unassembled WGS sequence"/>
</dbReference>
<protein>
    <submittedName>
        <fullName evidence="7">Efflux RND transporter periplasmic adaptor subunit</fullName>
    </submittedName>
</protein>
<evidence type="ECO:0000313" key="7">
    <source>
        <dbReference type="EMBL" id="RVU40363.1"/>
    </source>
</evidence>
<accession>A0A437R0W9</accession>
<dbReference type="InterPro" id="IPR006143">
    <property type="entry name" value="RND_pump_MFP"/>
</dbReference>
<feature type="domain" description="Multidrug resistance protein MdtA-like barrel-sandwich hybrid" evidence="4">
    <location>
        <begin position="72"/>
        <end position="191"/>
    </location>
</feature>
<feature type="coiled-coil region" evidence="2">
    <location>
        <begin position="104"/>
        <end position="169"/>
    </location>
</feature>
<dbReference type="AlphaFoldDB" id="A0A437R0W9"/>
<comment type="similarity">
    <text evidence="1">Belongs to the membrane fusion protein (MFP) (TC 8.A.1) family.</text>
</comment>